<dbReference type="HAMAP" id="MF_00758">
    <property type="entry name" value="UPF0301"/>
    <property type="match status" value="1"/>
</dbReference>
<dbReference type="NCBIfam" id="NF001266">
    <property type="entry name" value="PRK00228.1-1"/>
    <property type="match status" value="1"/>
</dbReference>
<dbReference type="RefSeq" id="WP_289503156.1">
    <property type="nucleotide sequence ID" value="NZ_CP116805.1"/>
</dbReference>
<proteinExistence type="inferred from homology"/>
<evidence type="ECO:0000256" key="2">
    <source>
        <dbReference type="HAMAP-Rule" id="MF_00758"/>
    </source>
</evidence>
<dbReference type="Proteomes" id="UP001217500">
    <property type="component" value="Chromosome"/>
</dbReference>
<dbReference type="Pfam" id="PF02622">
    <property type="entry name" value="DUF179"/>
    <property type="match status" value="1"/>
</dbReference>
<evidence type="ECO:0000313" key="4">
    <source>
        <dbReference type="Proteomes" id="UP001217500"/>
    </source>
</evidence>
<evidence type="ECO:0000313" key="3">
    <source>
        <dbReference type="EMBL" id="WCL53644.1"/>
    </source>
</evidence>
<dbReference type="InterPro" id="IPR003774">
    <property type="entry name" value="AlgH-like"/>
</dbReference>
<dbReference type="KEGG" id="gso:PH603_13980"/>
<keyword evidence="4" id="KW-1185">Reference proteome</keyword>
<gene>
    <name evidence="3" type="ORF">PH603_13980</name>
</gene>
<comment type="similarity">
    <text evidence="1 2">Belongs to the UPF0301 (AlgH) family.</text>
</comment>
<accession>A0AAE9XN16</accession>
<dbReference type="Gene3D" id="3.40.1740.10">
    <property type="entry name" value="VC0467-like"/>
    <property type="match status" value="1"/>
</dbReference>
<dbReference type="PANTHER" id="PTHR30327">
    <property type="entry name" value="UNCHARACTERIZED PROTEIN YQGE"/>
    <property type="match status" value="1"/>
</dbReference>
<dbReference type="PANTHER" id="PTHR30327:SF1">
    <property type="entry name" value="UPF0301 PROTEIN YQGE"/>
    <property type="match status" value="1"/>
</dbReference>
<dbReference type="SUPFAM" id="SSF143456">
    <property type="entry name" value="VC0467-like"/>
    <property type="match status" value="1"/>
</dbReference>
<name>A0AAE9XN16_9PROT</name>
<sequence>MTSSLSLSGQLLLAMPGMTDPRFDRSVIYMCTHDEAGAMGLIINQPIDFLTFEGLLEQLEITAAPEVPEVTIHCGGPVEPGRGFVLHSADFVQESTLIVSETLALTATVDVLKAIASGTGPRNHLLALGYAGWGAGQLENEITQNAWLTAEADEEIIFHTEVDQKWPRTMAMLGIDISMLSSLAGHA</sequence>
<organism evidence="3 4">
    <name type="scientific">Gimibacter soli</name>
    <dbReference type="NCBI Taxonomy" id="3024400"/>
    <lineage>
        <taxon>Bacteria</taxon>
        <taxon>Pseudomonadati</taxon>
        <taxon>Pseudomonadota</taxon>
        <taxon>Alphaproteobacteria</taxon>
        <taxon>Kordiimonadales</taxon>
        <taxon>Temperatibacteraceae</taxon>
        <taxon>Gimibacter</taxon>
    </lineage>
</organism>
<dbReference type="NCBIfam" id="NF001268">
    <property type="entry name" value="PRK00228.1-4"/>
    <property type="match status" value="1"/>
</dbReference>
<dbReference type="GO" id="GO:0005829">
    <property type="term" value="C:cytosol"/>
    <property type="evidence" value="ECO:0007669"/>
    <property type="project" value="TreeGrafter"/>
</dbReference>
<reference evidence="3" key="1">
    <citation type="submission" date="2023-01" db="EMBL/GenBank/DDBJ databases">
        <title>The genome sequence of Kordiimonadaceae bacterium 6D33.</title>
        <authorList>
            <person name="Liu Y."/>
        </authorList>
    </citation>
    <scope>NUCLEOTIDE SEQUENCE</scope>
    <source>
        <strain evidence="3">6D33</strain>
    </source>
</reference>
<protein>
    <recommendedName>
        <fullName evidence="2">UPF0301 protein PH603_13980</fullName>
    </recommendedName>
</protein>
<evidence type="ECO:0000256" key="1">
    <source>
        <dbReference type="ARBA" id="ARBA00009600"/>
    </source>
</evidence>
<dbReference type="EMBL" id="CP116805">
    <property type="protein sequence ID" value="WCL53644.1"/>
    <property type="molecule type" value="Genomic_DNA"/>
</dbReference>
<dbReference type="AlphaFoldDB" id="A0AAE9XN16"/>